<sequence length="215" mass="24589">MKEIDASTKKEQKLSFSRTYFKVFIKRAAATLTADAYQAISNWRTIKQYKDMVKLFHREKNLDAFIAASVDEAQIANMLHNANWRLGDEKSWHLDQNNGQLLLTFDDGTFALAPAQIIGTFHHKDHSFMWAWDHPSVLPALKRNATTVKEFGKEQKTKELVKANIHCTEQRAWELTALAMRLNQAKGAYRVEVKPGVSLFLNFGEVQIAHEAKSI</sequence>
<gene>
    <name evidence="1" type="ORF">KDM92_12010</name>
</gene>
<evidence type="ECO:0000313" key="2">
    <source>
        <dbReference type="Proteomes" id="UP000680158"/>
    </source>
</evidence>
<name>A0A941I2B3_9BURK</name>
<comment type="caution">
    <text evidence="1">The sequence shown here is derived from an EMBL/GenBank/DDBJ whole genome shotgun (WGS) entry which is preliminary data.</text>
</comment>
<keyword evidence="2" id="KW-1185">Reference proteome</keyword>
<protein>
    <submittedName>
        <fullName evidence="1">Uncharacterized protein</fullName>
    </submittedName>
</protein>
<dbReference type="AlphaFoldDB" id="A0A941I2B3"/>
<evidence type="ECO:0000313" key="1">
    <source>
        <dbReference type="EMBL" id="MBR7747308.1"/>
    </source>
</evidence>
<dbReference type="RefSeq" id="WP_212684709.1">
    <property type="nucleotide sequence ID" value="NZ_JAGSPM010000007.1"/>
</dbReference>
<dbReference type="Proteomes" id="UP000680158">
    <property type="component" value="Unassembled WGS sequence"/>
</dbReference>
<reference evidence="1 2" key="1">
    <citation type="submission" date="2021-04" db="EMBL/GenBank/DDBJ databases">
        <title>novel species isolated from subtropical streams in China.</title>
        <authorList>
            <person name="Lu H."/>
        </authorList>
    </citation>
    <scope>NUCLEOTIDE SEQUENCE [LARGE SCALE GENOMIC DNA]</scope>
    <source>
        <strain evidence="1 2">BYS107W</strain>
    </source>
</reference>
<accession>A0A941I2B3</accession>
<dbReference type="EMBL" id="JAGSPM010000007">
    <property type="protein sequence ID" value="MBR7747308.1"/>
    <property type="molecule type" value="Genomic_DNA"/>
</dbReference>
<dbReference type="InterPro" id="IPR049249">
    <property type="entry name" value="DUF6882"/>
</dbReference>
<proteinExistence type="predicted"/>
<dbReference type="Pfam" id="PF21813">
    <property type="entry name" value="DUF6882"/>
    <property type="match status" value="1"/>
</dbReference>
<organism evidence="1 2">
    <name type="scientific">Undibacterium baiyunense</name>
    <dbReference type="NCBI Taxonomy" id="2828731"/>
    <lineage>
        <taxon>Bacteria</taxon>
        <taxon>Pseudomonadati</taxon>
        <taxon>Pseudomonadota</taxon>
        <taxon>Betaproteobacteria</taxon>
        <taxon>Burkholderiales</taxon>
        <taxon>Oxalobacteraceae</taxon>
        <taxon>Undibacterium</taxon>
    </lineage>
</organism>